<keyword evidence="4" id="KW-1185">Reference proteome</keyword>
<dbReference type="OrthoDB" id="8236702at2"/>
<proteinExistence type="predicted"/>
<dbReference type="AlphaFoldDB" id="A0A6B8KFF3"/>
<dbReference type="RefSeq" id="WP_136496552.1">
    <property type="nucleotide sequence ID" value="NZ_CP046052.1"/>
</dbReference>
<gene>
    <name evidence="3" type="ORF">H2LOC_011675</name>
</gene>
<evidence type="ECO:0000313" key="4">
    <source>
        <dbReference type="Proteomes" id="UP000309061"/>
    </source>
</evidence>
<dbReference type="Proteomes" id="UP000309061">
    <property type="component" value="Chromosome"/>
</dbReference>
<sequence length="109" mass="11488">MSEFGNGTGAEASGATGNVAPAHDPMEQVRELLFGESKRSTEQNLQALDEKLEAMRADLLARLSALENQLIQLARDTEDNRAASIHAVGSAIAQLGATVQNLSAQRKGG</sequence>
<name>A0A6B8KFF3_9HYPH</name>
<feature type="region of interest" description="Disordered" evidence="2">
    <location>
        <begin position="1"/>
        <end position="25"/>
    </location>
</feature>
<dbReference type="EMBL" id="CP046052">
    <property type="protein sequence ID" value="QGM46302.1"/>
    <property type="molecule type" value="Genomic_DNA"/>
</dbReference>
<feature type="coiled-coil region" evidence="1">
    <location>
        <begin position="38"/>
        <end position="76"/>
    </location>
</feature>
<protein>
    <submittedName>
        <fullName evidence="3">Uncharacterized protein</fullName>
    </submittedName>
</protein>
<accession>A0A6B8KFF3</accession>
<evidence type="ECO:0000256" key="1">
    <source>
        <dbReference type="SAM" id="Coils"/>
    </source>
</evidence>
<evidence type="ECO:0000313" key="3">
    <source>
        <dbReference type="EMBL" id="QGM46302.1"/>
    </source>
</evidence>
<reference evidence="3 4" key="1">
    <citation type="submission" date="2019-11" db="EMBL/GenBank/DDBJ databases">
        <title>The genome sequence of Methylocystis heyeri.</title>
        <authorList>
            <person name="Oshkin I.Y."/>
            <person name="Miroshnikov K."/>
            <person name="Dedysh S.N."/>
        </authorList>
    </citation>
    <scope>NUCLEOTIDE SEQUENCE [LARGE SCALE GENOMIC DNA]</scope>
    <source>
        <strain evidence="3 4">H2</strain>
    </source>
</reference>
<keyword evidence="1" id="KW-0175">Coiled coil</keyword>
<evidence type="ECO:0000256" key="2">
    <source>
        <dbReference type="SAM" id="MobiDB-lite"/>
    </source>
</evidence>
<dbReference type="KEGG" id="mhey:H2LOC_011675"/>
<organism evidence="3 4">
    <name type="scientific">Methylocystis heyeri</name>
    <dbReference type="NCBI Taxonomy" id="391905"/>
    <lineage>
        <taxon>Bacteria</taxon>
        <taxon>Pseudomonadati</taxon>
        <taxon>Pseudomonadota</taxon>
        <taxon>Alphaproteobacteria</taxon>
        <taxon>Hyphomicrobiales</taxon>
        <taxon>Methylocystaceae</taxon>
        <taxon>Methylocystis</taxon>
    </lineage>
</organism>